<dbReference type="UniPathway" id="UPA00109">
    <property type="reaction ID" value="UER00189"/>
</dbReference>
<dbReference type="GO" id="GO:0019563">
    <property type="term" value="P:glycerol catabolic process"/>
    <property type="evidence" value="ECO:0007669"/>
    <property type="project" value="TreeGrafter"/>
</dbReference>
<dbReference type="GO" id="GO:0046166">
    <property type="term" value="P:glyceraldehyde-3-phosphate biosynthetic process"/>
    <property type="evidence" value="ECO:0007669"/>
    <property type="project" value="TreeGrafter"/>
</dbReference>
<accession>A0A3S8Z968</accession>
<gene>
    <name evidence="3" type="ORF">EJO69_06480</name>
</gene>
<dbReference type="Pfam" id="PF00121">
    <property type="entry name" value="TIM"/>
    <property type="match status" value="1"/>
</dbReference>
<dbReference type="Gene3D" id="3.20.20.70">
    <property type="entry name" value="Aldolase class I"/>
    <property type="match status" value="1"/>
</dbReference>
<dbReference type="GO" id="GO:0005829">
    <property type="term" value="C:cytosol"/>
    <property type="evidence" value="ECO:0007669"/>
    <property type="project" value="TreeGrafter"/>
</dbReference>
<comment type="similarity">
    <text evidence="2">Belongs to the triosephosphate isomerase family.</text>
</comment>
<keyword evidence="2" id="KW-0963">Cytoplasm</keyword>
<comment type="subcellular location">
    <subcellularLocation>
        <location evidence="2">Cytoplasm</location>
    </subcellularLocation>
</comment>
<proteinExistence type="inferred from homology"/>
<dbReference type="PANTHER" id="PTHR21139:SF2">
    <property type="entry name" value="TRIOSEPHOSPHATE ISOMERASE"/>
    <property type="match status" value="1"/>
</dbReference>
<dbReference type="SUPFAM" id="SSF51351">
    <property type="entry name" value="Triosephosphate isomerase (TIM)"/>
    <property type="match status" value="1"/>
</dbReference>
<keyword evidence="4" id="KW-1185">Reference proteome</keyword>
<keyword evidence="2" id="KW-0312">Gluconeogenesis</keyword>
<name>A0A3S8Z968_9ACTO</name>
<dbReference type="GO" id="GO:0004807">
    <property type="term" value="F:triose-phosphate isomerase activity"/>
    <property type="evidence" value="ECO:0007669"/>
    <property type="project" value="UniProtKB-EC"/>
</dbReference>
<dbReference type="AlphaFoldDB" id="A0A3S8Z968"/>
<comment type="catalytic activity">
    <reaction evidence="2">
        <text>D-glyceraldehyde 3-phosphate = dihydroxyacetone phosphate</text>
        <dbReference type="Rhea" id="RHEA:18585"/>
        <dbReference type="ChEBI" id="CHEBI:57642"/>
        <dbReference type="ChEBI" id="CHEBI:59776"/>
        <dbReference type="EC" id="5.3.1.1"/>
    </reaction>
</comment>
<evidence type="ECO:0000256" key="2">
    <source>
        <dbReference type="RuleBase" id="RU363013"/>
    </source>
</evidence>
<dbReference type="InterPro" id="IPR035990">
    <property type="entry name" value="TIM_sf"/>
</dbReference>
<dbReference type="PROSITE" id="PS51440">
    <property type="entry name" value="TIM_2"/>
    <property type="match status" value="1"/>
</dbReference>
<dbReference type="Proteomes" id="UP000270021">
    <property type="component" value="Chromosome"/>
</dbReference>
<dbReference type="OrthoDB" id="9809429at2"/>
<dbReference type="InterPro" id="IPR013785">
    <property type="entry name" value="Aldolase_TIM"/>
</dbReference>
<comment type="pathway">
    <text evidence="2">Carbohydrate degradation; glycolysis; D-glyceraldehyde 3-phosphate from glycerone phosphate: step 1/1.</text>
</comment>
<dbReference type="InterPro" id="IPR000652">
    <property type="entry name" value="Triosephosphate_isomerase"/>
</dbReference>
<comment type="subunit">
    <text evidence="2">Homodimer.</text>
</comment>
<evidence type="ECO:0000256" key="1">
    <source>
        <dbReference type="ARBA" id="ARBA00023235"/>
    </source>
</evidence>
<dbReference type="GO" id="GO:0006094">
    <property type="term" value="P:gluconeogenesis"/>
    <property type="evidence" value="ECO:0007669"/>
    <property type="project" value="UniProtKB-UniPathway"/>
</dbReference>
<reference evidence="3 4" key="1">
    <citation type="submission" date="2018-12" db="EMBL/GenBank/DDBJ databases">
        <title>Complete genome sequence of Flaviflexus salsibiostraticola KCTC 33148.</title>
        <authorList>
            <person name="Bae J.-W."/>
        </authorList>
    </citation>
    <scope>NUCLEOTIDE SEQUENCE [LARGE SCALE GENOMIC DNA]</scope>
    <source>
        <strain evidence="3 4">KCTC 33148</strain>
    </source>
</reference>
<dbReference type="PANTHER" id="PTHR21139">
    <property type="entry name" value="TRIOSEPHOSPHATE ISOMERASE"/>
    <property type="match status" value="1"/>
</dbReference>
<keyword evidence="2" id="KW-0324">Glycolysis</keyword>
<dbReference type="KEGG" id="fsl:EJO69_06480"/>
<dbReference type="EMBL" id="CP034438">
    <property type="protein sequence ID" value="AZN29993.1"/>
    <property type="molecule type" value="Genomic_DNA"/>
</dbReference>
<evidence type="ECO:0000313" key="4">
    <source>
        <dbReference type="Proteomes" id="UP000270021"/>
    </source>
</evidence>
<keyword evidence="1 2" id="KW-0413">Isomerase</keyword>
<dbReference type="UniPathway" id="UPA00138"/>
<protein>
    <recommendedName>
        <fullName evidence="2">Triosephosphate isomerase</fullName>
        <ecNumber evidence="2">5.3.1.1</ecNumber>
    </recommendedName>
</protein>
<dbReference type="CDD" id="cd00311">
    <property type="entry name" value="TIM"/>
    <property type="match status" value="1"/>
</dbReference>
<dbReference type="EC" id="5.3.1.1" evidence="2"/>
<dbReference type="GO" id="GO:0006096">
    <property type="term" value="P:glycolytic process"/>
    <property type="evidence" value="ECO:0007669"/>
    <property type="project" value="UniProtKB-UniPathway"/>
</dbReference>
<organism evidence="3 4">
    <name type="scientific">Flaviflexus salsibiostraticola</name>
    <dbReference type="NCBI Taxonomy" id="1282737"/>
    <lineage>
        <taxon>Bacteria</taxon>
        <taxon>Bacillati</taxon>
        <taxon>Actinomycetota</taxon>
        <taxon>Actinomycetes</taxon>
        <taxon>Actinomycetales</taxon>
        <taxon>Actinomycetaceae</taxon>
        <taxon>Flaviflexus</taxon>
    </lineage>
</organism>
<evidence type="ECO:0000313" key="3">
    <source>
        <dbReference type="EMBL" id="AZN29993.1"/>
    </source>
</evidence>
<comment type="pathway">
    <text evidence="2">Carbohydrate biosynthesis; gluconeogenesis.</text>
</comment>
<sequence length="264" mass="28170">MRPRDDRRGSLVSLPRNLAGFSSKAYQSVADARRWAEVVGEALSDGRGEGHYICVPHPVLPLMTSWLAGTGMDVGVQDLSRFGPGPHTGDVTAEVLAELGCRYVMLGHPERRRDYGETWETVAEKAARASENGIVPIIIAGEPNRDDDVRAVCSEQLDYILGAVAPEADLMIAYEPAWAIGAADAAPPEHIVASVATVRDLLSNRPGESRIVYGGSAKSGTYTDIVAAGTEDPMGVPDGVFLGRAGLDPHAFLASVDEVERARH</sequence>